<gene>
    <name evidence="1" type="ORF">UFOPK2788_00670</name>
</gene>
<reference evidence="1" key="1">
    <citation type="submission" date="2020-05" db="EMBL/GenBank/DDBJ databases">
        <authorList>
            <person name="Chiriac C."/>
            <person name="Salcher M."/>
            <person name="Ghai R."/>
            <person name="Kavagutti S V."/>
        </authorList>
    </citation>
    <scope>NUCLEOTIDE SEQUENCE</scope>
</reference>
<protein>
    <submittedName>
        <fullName evidence="1">Unannotated protein</fullName>
    </submittedName>
</protein>
<evidence type="ECO:0000313" key="1">
    <source>
        <dbReference type="EMBL" id="CAB4739035.1"/>
    </source>
</evidence>
<accession>A0A6J6SWE7</accession>
<organism evidence="1">
    <name type="scientific">freshwater metagenome</name>
    <dbReference type="NCBI Taxonomy" id="449393"/>
    <lineage>
        <taxon>unclassified sequences</taxon>
        <taxon>metagenomes</taxon>
        <taxon>ecological metagenomes</taxon>
    </lineage>
</organism>
<dbReference type="AlphaFoldDB" id="A0A6J6SWE7"/>
<proteinExistence type="predicted"/>
<dbReference type="EMBL" id="CAEZYV010000090">
    <property type="protein sequence ID" value="CAB4739035.1"/>
    <property type="molecule type" value="Genomic_DNA"/>
</dbReference>
<name>A0A6J6SWE7_9ZZZZ</name>
<sequence length="73" mass="8408">MWRMMIIGAIPIARSATTAVEVNRSRVPSPVKKRGLMMPVIPIVTIRIKPRLPSRPLGFKRDKKFTVRHPCFR</sequence>